<reference evidence="1" key="1">
    <citation type="submission" date="2022-07" db="EMBL/GenBank/DDBJ databases">
        <title>Enhanced cultured diversity of the mouse gut microbiota enables custom-made synthetic communities.</title>
        <authorList>
            <person name="Afrizal A."/>
        </authorList>
    </citation>
    <scope>NUCLEOTIDE SEQUENCE</scope>
    <source>
        <strain evidence="1">DSM 29186</strain>
    </source>
</reference>
<dbReference type="EMBL" id="JANKBY010000004">
    <property type="protein sequence ID" value="MCR1821284.1"/>
    <property type="molecule type" value="Genomic_DNA"/>
</dbReference>
<dbReference type="RefSeq" id="WP_257559938.1">
    <property type="nucleotide sequence ID" value="NZ_JANKBY010000004.1"/>
</dbReference>
<comment type="caution">
    <text evidence="1">The sequence shown here is derived from an EMBL/GenBank/DDBJ whole genome shotgun (WGS) entry which is preliminary data.</text>
</comment>
<sequence length="67" mass="8083">MKPTEGCEQENKVLNVKVKLTETDIFKELLKECNSILEDERIDKDIRKEYKDRFENIFNETFNKQVD</sequence>
<accession>A0A9X2M7I5</accession>
<organism evidence="1 2">
    <name type="scientific">Terrisporobacter muris</name>
    <dbReference type="NCBI Taxonomy" id="2963284"/>
    <lineage>
        <taxon>Bacteria</taxon>
        <taxon>Bacillati</taxon>
        <taxon>Bacillota</taxon>
        <taxon>Clostridia</taxon>
        <taxon>Peptostreptococcales</taxon>
        <taxon>Peptostreptococcaceae</taxon>
        <taxon>Terrisporobacter</taxon>
    </lineage>
</organism>
<dbReference type="Proteomes" id="UP001140817">
    <property type="component" value="Unassembled WGS sequence"/>
</dbReference>
<protein>
    <submittedName>
        <fullName evidence="1">Uncharacterized protein</fullName>
    </submittedName>
</protein>
<keyword evidence="2" id="KW-1185">Reference proteome</keyword>
<dbReference type="AlphaFoldDB" id="A0A9X2M7I5"/>
<gene>
    <name evidence="1" type="ORF">NSA58_00660</name>
</gene>
<evidence type="ECO:0000313" key="2">
    <source>
        <dbReference type="Proteomes" id="UP001140817"/>
    </source>
</evidence>
<evidence type="ECO:0000313" key="1">
    <source>
        <dbReference type="EMBL" id="MCR1821284.1"/>
    </source>
</evidence>
<name>A0A9X2M7I5_9FIRM</name>
<proteinExistence type="predicted"/>